<gene>
    <name evidence="1" type="ORF">EVAR_39093_1</name>
</gene>
<sequence length="247" mass="28155">MGLSAKMSEDRNSLLVGAPGMLFSSGTCRQLYPPLSRVLNLPTDAFPANLSDARHTMNNMDDELVHSDWTLRRSDTNSYGFPEYNNSVFAIRLHIPPKELLEQEDLKAPCSLLYSTLHKQIIFRVRIQISTLRINSDYLVKITFKFKFIDFKIYLAIMPPTGKPFHLRRYDVEITHKDSKRHFAPLAPPMYLVTASDEAINAFELLAGLCHVSGGAVVEYRLTDKKWTGAHHRAQSISSGENYFEYI</sequence>
<name>A0A4C1X7T4_EUMVA</name>
<reference evidence="1 2" key="1">
    <citation type="journal article" date="2019" name="Commun. Biol.">
        <title>The bagworm genome reveals a unique fibroin gene that provides high tensile strength.</title>
        <authorList>
            <person name="Kono N."/>
            <person name="Nakamura H."/>
            <person name="Ohtoshi R."/>
            <person name="Tomita M."/>
            <person name="Numata K."/>
            <person name="Arakawa K."/>
        </authorList>
    </citation>
    <scope>NUCLEOTIDE SEQUENCE [LARGE SCALE GENOMIC DNA]</scope>
</reference>
<evidence type="ECO:0000313" key="2">
    <source>
        <dbReference type="Proteomes" id="UP000299102"/>
    </source>
</evidence>
<dbReference type="Proteomes" id="UP000299102">
    <property type="component" value="Unassembled WGS sequence"/>
</dbReference>
<organism evidence="1 2">
    <name type="scientific">Eumeta variegata</name>
    <name type="common">Bagworm moth</name>
    <name type="synonym">Eumeta japonica</name>
    <dbReference type="NCBI Taxonomy" id="151549"/>
    <lineage>
        <taxon>Eukaryota</taxon>
        <taxon>Metazoa</taxon>
        <taxon>Ecdysozoa</taxon>
        <taxon>Arthropoda</taxon>
        <taxon>Hexapoda</taxon>
        <taxon>Insecta</taxon>
        <taxon>Pterygota</taxon>
        <taxon>Neoptera</taxon>
        <taxon>Endopterygota</taxon>
        <taxon>Lepidoptera</taxon>
        <taxon>Glossata</taxon>
        <taxon>Ditrysia</taxon>
        <taxon>Tineoidea</taxon>
        <taxon>Psychidae</taxon>
        <taxon>Oiketicinae</taxon>
        <taxon>Eumeta</taxon>
    </lineage>
</organism>
<protein>
    <submittedName>
        <fullName evidence="1">Uncharacterized protein</fullName>
    </submittedName>
</protein>
<accession>A0A4C1X7T4</accession>
<comment type="caution">
    <text evidence="1">The sequence shown here is derived from an EMBL/GenBank/DDBJ whole genome shotgun (WGS) entry which is preliminary data.</text>
</comment>
<dbReference type="AlphaFoldDB" id="A0A4C1X7T4"/>
<keyword evidence="2" id="KW-1185">Reference proteome</keyword>
<proteinExistence type="predicted"/>
<feature type="non-terminal residue" evidence="1">
    <location>
        <position position="247"/>
    </location>
</feature>
<dbReference type="EMBL" id="BGZK01000734">
    <property type="protein sequence ID" value="GBP58404.1"/>
    <property type="molecule type" value="Genomic_DNA"/>
</dbReference>
<evidence type="ECO:0000313" key="1">
    <source>
        <dbReference type="EMBL" id="GBP58404.1"/>
    </source>
</evidence>